<comment type="caution">
    <text evidence="2">The sequence shown here is derived from an EMBL/GenBank/DDBJ whole genome shotgun (WGS) entry which is preliminary data.</text>
</comment>
<dbReference type="Proteomes" id="UP001239445">
    <property type="component" value="Unassembled WGS sequence"/>
</dbReference>
<feature type="compositionally biased region" description="Low complexity" evidence="1">
    <location>
        <begin position="413"/>
        <end position="436"/>
    </location>
</feature>
<organism evidence="2 3">
    <name type="scientific">Echria macrotheca</name>
    <dbReference type="NCBI Taxonomy" id="438768"/>
    <lineage>
        <taxon>Eukaryota</taxon>
        <taxon>Fungi</taxon>
        <taxon>Dikarya</taxon>
        <taxon>Ascomycota</taxon>
        <taxon>Pezizomycotina</taxon>
        <taxon>Sordariomycetes</taxon>
        <taxon>Sordariomycetidae</taxon>
        <taxon>Sordariales</taxon>
        <taxon>Schizotheciaceae</taxon>
        <taxon>Echria</taxon>
    </lineage>
</organism>
<feature type="compositionally biased region" description="Low complexity" evidence="1">
    <location>
        <begin position="464"/>
        <end position="476"/>
    </location>
</feature>
<keyword evidence="3" id="KW-1185">Reference proteome</keyword>
<accession>A0AAJ0B839</accession>
<sequence>MSTLRHSPFFDILHSSVVELFTLKLEALEWLTQILCMSWIAVILSRTTGCIPSSYIMPSSRAKLVVALAASAAAAPTGVLMKDPNGHEYEFQDMGVFSDSTCKAENRIEGWLFDRDSKVRDDIKSIWVNGYAAAYSSWINDPSGSAVCAGEFLGYLGDGCHDICGSFSPVDIKCLRPVPTGYLAGPGQGQVQPIPAPSDNVAVDERRCGPEHDGNNGCPTGDSNDDSDSDSNSDDEEYDTDDETDDEGYDTDDETDDEGYDTDDETDDEDDEDGDWDDESDDWNDESGSNGESGDLKDESGGSDNGSADSNGNPHDDSDKCVPTGVACDQEGDNKNNGQESAPAEAPVEAPADKSGSPAGEGGSPSGEGNPDEEYVQRGRYRYRLLPKKPVYNIPSRDRSHVQGSNDVKDTVNQGPAANDNQAAQAADTGAQQNDNKYQRIKCNGQPCPYGSRNGYGYPHNGPSNNNSKNDNNNNKNKNEGRPANYPNGVYPENNNGKPAPANNEAGNAGHEGNLGGGWSEKIHYDDCTGTTTDECEVHATRPGYQGQGFGQKGGPGYPGQGLGQKGGPGYNGQGFGQKGGPFGGGRPYKYQPAPYQQQPGCADANDGFGACPPNIGPREWEQYKADIHAGRPVQNGFPGHREQRGY</sequence>
<dbReference type="EMBL" id="MU839841">
    <property type="protein sequence ID" value="KAK1751897.1"/>
    <property type="molecule type" value="Genomic_DNA"/>
</dbReference>
<protein>
    <submittedName>
        <fullName evidence="2">Uncharacterized protein</fullName>
    </submittedName>
</protein>
<feature type="compositionally biased region" description="Basic and acidic residues" evidence="1">
    <location>
        <begin position="203"/>
        <end position="214"/>
    </location>
</feature>
<feature type="region of interest" description="Disordered" evidence="1">
    <location>
        <begin position="186"/>
        <end position="518"/>
    </location>
</feature>
<name>A0AAJ0B839_9PEZI</name>
<feature type="compositionally biased region" description="Low complexity" evidence="1">
    <location>
        <begin position="588"/>
        <end position="600"/>
    </location>
</feature>
<proteinExistence type="predicted"/>
<gene>
    <name evidence="2" type="ORF">QBC47DRAFT_391357</name>
</gene>
<feature type="compositionally biased region" description="Acidic residues" evidence="1">
    <location>
        <begin position="223"/>
        <end position="285"/>
    </location>
</feature>
<reference evidence="2" key="1">
    <citation type="submission" date="2023-06" db="EMBL/GenBank/DDBJ databases">
        <title>Genome-scale phylogeny and comparative genomics of the fungal order Sordariales.</title>
        <authorList>
            <consortium name="Lawrence Berkeley National Laboratory"/>
            <person name="Hensen N."/>
            <person name="Bonometti L."/>
            <person name="Westerberg I."/>
            <person name="Brannstrom I.O."/>
            <person name="Guillou S."/>
            <person name="Cros-Aarteil S."/>
            <person name="Calhoun S."/>
            <person name="Haridas S."/>
            <person name="Kuo A."/>
            <person name="Mondo S."/>
            <person name="Pangilinan J."/>
            <person name="Riley R."/>
            <person name="Labutti K."/>
            <person name="Andreopoulos B."/>
            <person name="Lipzen A."/>
            <person name="Chen C."/>
            <person name="Yanf M."/>
            <person name="Daum C."/>
            <person name="Ng V."/>
            <person name="Clum A."/>
            <person name="Steindorff A."/>
            <person name="Ohm R."/>
            <person name="Martin F."/>
            <person name="Silar P."/>
            <person name="Natvig D."/>
            <person name="Lalanne C."/>
            <person name="Gautier V."/>
            <person name="Ament-Velasquez S.L."/>
            <person name="Kruys A."/>
            <person name="Hutchinson M.I."/>
            <person name="Powell A.J."/>
            <person name="Barry K."/>
            <person name="Miller A.N."/>
            <person name="Grigoriev I.V."/>
            <person name="Debuchy R."/>
            <person name="Gladieux P."/>
            <person name="Thoren M.H."/>
            <person name="Johannesson H."/>
        </authorList>
    </citation>
    <scope>NUCLEOTIDE SEQUENCE</scope>
    <source>
        <strain evidence="2">PSN4</strain>
    </source>
</reference>
<feature type="region of interest" description="Disordered" evidence="1">
    <location>
        <begin position="563"/>
        <end position="617"/>
    </location>
</feature>
<feature type="compositionally biased region" description="Gly residues" evidence="1">
    <location>
        <begin position="563"/>
        <end position="587"/>
    </location>
</feature>
<evidence type="ECO:0000313" key="2">
    <source>
        <dbReference type="EMBL" id="KAK1751897.1"/>
    </source>
</evidence>
<feature type="compositionally biased region" description="Low complexity" evidence="1">
    <location>
        <begin position="340"/>
        <end position="358"/>
    </location>
</feature>
<evidence type="ECO:0000313" key="3">
    <source>
        <dbReference type="Proteomes" id="UP001239445"/>
    </source>
</evidence>
<feature type="compositionally biased region" description="Low complexity" evidence="1">
    <location>
        <begin position="492"/>
        <end position="512"/>
    </location>
</feature>
<dbReference type="AlphaFoldDB" id="A0AAJ0B839"/>
<evidence type="ECO:0000256" key="1">
    <source>
        <dbReference type="SAM" id="MobiDB-lite"/>
    </source>
</evidence>